<dbReference type="PATRIC" id="fig|1618482.3.peg.1212"/>
<dbReference type="InterPro" id="IPR011761">
    <property type="entry name" value="ATP-grasp"/>
</dbReference>
<dbReference type="SUPFAM" id="SSF51246">
    <property type="entry name" value="Rudiment single hybrid motif"/>
    <property type="match status" value="1"/>
</dbReference>
<dbReference type="SMART" id="SM01209">
    <property type="entry name" value="GARS_A"/>
    <property type="match status" value="1"/>
</dbReference>
<evidence type="ECO:0000313" key="13">
    <source>
        <dbReference type="EMBL" id="KKR70381.1"/>
    </source>
</evidence>
<gene>
    <name evidence="10" type="primary">purD</name>
    <name evidence="13" type="ORF">UU14_C0050G0001</name>
</gene>
<keyword evidence="4 11" id="KW-0547">Nucleotide-binding</keyword>
<evidence type="ECO:0000256" key="1">
    <source>
        <dbReference type="ARBA" id="ARBA00005174"/>
    </source>
</evidence>
<proteinExistence type="inferred from homology"/>
<dbReference type="EC" id="6.3.4.13" evidence="2 10"/>
<dbReference type="InterPro" id="IPR016185">
    <property type="entry name" value="PreATP-grasp_dom_sf"/>
</dbReference>
<dbReference type="InterPro" id="IPR020562">
    <property type="entry name" value="PRibGlycinamide_synth_N"/>
</dbReference>
<organism evidence="13 14">
    <name type="scientific">Candidatus Roizmanbacteria bacterium GW2011_GWB1_40_7</name>
    <dbReference type="NCBI Taxonomy" id="1618482"/>
    <lineage>
        <taxon>Bacteria</taxon>
        <taxon>Candidatus Roizmaniibacteriota</taxon>
    </lineage>
</organism>
<dbReference type="SMART" id="SM01210">
    <property type="entry name" value="GARS_C"/>
    <property type="match status" value="1"/>
</dbReference>
<dbReference type="HAMAP" id="MF_00138">
    <property type="entry name" value="GARS"/>
    <property type="match status" value="1"/>
</dbReference>
<dbReference type="InterPro" id="IPR020561">
    <property type="entry name" value="PRibGlycinamid_synth_ATP-grasp"/>
</dbReference>
<dbReference type="InterPro" id="IPR013815">
    <property type="entry name" value="ATP_grasp_subdomain_1"/>
</dbReference>
<dbReference type="EMBL" id="LBZM01000050">
    <property type="protein sequence ID" value="KKR70381.1"/>
    <property type="molecule type" value="Genomic_DNA"/>
</dbReference>
<evidence type="ECO:0000256" key="5">
    <source>
        <dbReference type="ARBA" id="ARBA00022755"/>
    </source>
</evidence>
<keyword evidence="3 10" id="KW-0436">Ligase</keyword>
<evidence type="ECO:0000256" key="10">
    <source>
        <dbReference type="HAMAP-Rule" id="MF_00138"/>
    </source>
</evidence>
<dbReference type="PANTHER" id="PTHR43472:SF1">
    <property type="entry name" value="PHOSPHORIBOSYLAMINE--GLYCINE LIGASE, CHLOROPLASTIC"/>
    <property type="match status" value="1"/>
</dbReference>
<keyword evidence="6 11" id="KW-0067">ATP-binding</keyword>
<dbReference type="InterPro" id="IPR037123">
    <property type="entry name" value="PRibGlycinamide_synth_C_sf"/>
</dbReference>
<evidence type="ECO:0000256" key="7">
    <source>
        <dbReference type="ARBA" id="ARBA00038345"/>
    </source>
</evidence>
<dbReference type="PANTHER" id="PTHR43472">
    <property type="entry name" value="PHOSPHORIBOSYLAMINE--GLYCINE LIGASE"/>
    <property type="match status" value="1"/>
</dbReference>
<keyword evidence="5 10" id="KW-0658">Purine biosynthesis</keyword>
<name>A0A0G0T6L7_9BACT</name>
<evidence type="ECO:0000256" key="11">
    <source>
        <dbReference type="PROSITE-ProRule" id="PRU00409"/>
    </source>
</evidence>
<dbReference type="GO" id="GO:0006189">
    <property type="term" value="P:'de novo' IMP biosynthetic process"/>
    <property type="evidence" value="ECO:0007669"/>
    <property type="project" value="UniProtKB-UniRule"/>
</dbReference>
<evidence type="ECO:0000256" key="6">
    <source>
        <dbReference type="ARBA" id="ARBA00022840"/>
    </source>
</evidence>
<comment type="catalytic activity">
    <reaction evidence="10">
        <text>5-phospho-beta-D-ribosylamine + glycine + ATP = N(1)-(5-phospho-beta-D-ribosyl)glycinamide + ADP + phosphate + H(+)</text>
        <dbReference type="Rhea" id="RHEA:17453"/>
        <dbReference type="ChEBI" id="CHEBI:15378"/>
        <dbReference type="ChEBI" id="CHEBI:30616"/>
        <dbReference type="ChEBI" id="CHEBI:43474"/>
        <dbReference type="ChEBI" id="CHEBI:57305"/>
        <dbReference type="ChEBI" id="CHEBI:58681"/>
        <dbReference type="ChEBI" id="CHEBI:143788"/>
        <dbReference type="ChEBI" id="CHEBI:456216"/>
        <dbReference type="EC" id="6.3.4.13"/>
    </reaction>
</comment>
<evidence type="ECO:0000256" key="4">
    <source>
        <dbReference type="ARBA" id="ARBA00022741"/>
    </source>
</evidence>
<dbReference type="Gene3D" id="3.90.600.10">
    <property type="entry name" value="Phosphoribosylglycinamide synthetase, C-terminal domain"/>
    <property type="match status" value="1"/>
</dbReference>
<evidence type="ECO:0000256" key="8">
    <source>
        <dbReference type="ARBA" id="ARBA00042242"/>
    </source>
</evidence>
<dbReference type="Pfam" id="PF02844">
    <property type="entry name" value="GARS_N"/>
    <property type="match status" value="1"/>
</dbReference>
<dbReference type="GO" id="GO:0046872">
    <property type="term" value="F:metal ion binding"/>
    <property type="evidence" value="ECO:0007669"/>
    <property type="project" value="InterPro"/>
</dbReference>
<dbReference type="GO" id="GO:0004637">
    <property type="term" value="F:phosphoribosylamine-glycine ligase activity"/>
    <property type="evidence" value="ECO:0007669"/>
    <property type="project" value="UniProtKB-UniRule"/>
</dbReference>
<dbReference type="AlphaFoldDB" id="A0A0G0T6L7"/>
<dbReference type="Gene3D" id="3.30.470.20">
    <property type="entry name" value="ATP-grasp fold, B domain"/>
    <property type="match status" value="1"/>
</dbReference>
<comment type="caution">
    <text evidence="13">The sequence shown here is derived from an EMBL/GenBank/DDBJ whole genome shotgun (WGS) entry which is preliminary data.</text>
</comment>
<dbReference type="Proteomes" id="UP000034664">
    <property type="component" value="Unassembled WGS sequence"/>
</dbReference>
<dbReference type="SUPFAM" id="SSF52440">
    <property type="entry name" value="PreATP-grasp domain"/>
    <property type="match status" value="1"/>
</dbReference>
<evidence type="ECO:0000256" key="3">
    <source>
        <dbReference type="ARBA" id="ARBA00022598"/>
    </source>
</evidence>
<dbReference type="Gene3D" id="3.40.50.20">
    <property type="match status" value="1"/>
</dbReference>
<dbReference type="NCBIfam" id="TIGR00877">
    <property type="entry name" value="purD"/>
    <property type="match status" value="1"/>
</dbReference>
<evidence type="ECO:0000256" key="9">
    <source>
        <dbReference type="ARBA" id="ARBA00042864"/>
    </source>
</evidence>
<comment type="pathway">
    <text evidence="1 10">Purine metabolism; IMP biosynthesis via de novo pathway; N(1)-(5-phospho-D-ribosyl)glycinamide from 5-phospho-alpha-D-ribose 1-diphosphate: step 2/2.</text>
</comment>
<dbReference type="GO" id="GO:0009113">
    <property type="term" value="P:purine nucleobase biosynthetic process"/>
    <property type="evidence" value="ECO:0007669"/>
    <property type="project" value="InterPro"/>
</dbReference>
<accession>A0A0G0T6L7</accession>
<evidence type="ECO:0000256" key="2">
    <source>
        <dbReference type="ARBA" id="ARBA00013255"/>
    </source>
</evidence>
<dbReference type="Pfam" id="PF01071">
    <property type="entry name" value="GARS_A"/>
    <property type="match status" value="1"/>
</dbReference>
<dbReference type="Pfam" id="PF02843">
    <property type="entry name" value="GARS_C"/>
    <property type="match status" value="1"/>
</dbReference>
<dbReference type="Gene3D" id="3.30.1490.20">
    <property type="entry name" value="ATP-grasp fold, A domain"/>
    <property type="match status" value="1"/>
</dbReference>
<dbReference type="InterPro" id="IPR000115">
    <property type="entry name" value="PRibGlycinamide_synth"/>
</dbReference>
<reference evidence="13 14" key="1">
    <citation type="journal article" date="2015" name="Nature">
        <title>rRNA introns, odd ribosomes, and small enigmatic genomes across a large radiation of phyla.</title>
        <authorList>
            <person name="Brown C.T."/>
            <person name="Hug L.A."/>
            <person name="Thomas B.C."/>
            <person name="Sharon I."/>
            <person name="Castelle C.J."/>
            <person name="Singh A."/>
            <person name="Wilkins M.J."/>
            <person name="Williams K.H."/>
            <person name="Banfield J.F."/>
        </authorList>
    </citation>
    <scope>NUCLEOTIDE SEQUENCE [LARGE SCALE GENOMIC DNA]</scope>
</reference>
<sequence>MKILIVGCKGSEHALAWKLRQSARVSKIYIAPGNAGTATLGENLPITKTAEIVDWLKVNSVDLVLTGTVSYLKDGLAYEIEKLKVPFFGPTKAAAQIEWSKSFAKKFMQREGIPTAPFEIFNDVEWAKNYLKNQRFPLVIKADGLADGLGTIIAKNLQEAELVLHNLMVKKIFGRAGEVVVIEEFLEGREISVHVFCDGDDAVLFPTSQDHKRLLDGDLGPNTGGMGSIAPVPWVTSEIINKIKEKIVLPSLRGLKTMGRPFVGVLFPGIMITPMGPVALELNARFGNPETQSYMRILKTDLVDILLACVNKNLKNFSIEWSDKFACCVMAATEGYPGKYKKNIAITGLSAIDSDSDVVIFQAGTKIIGSDMVVGNMGRALGASALGNNLNVAIGKAYKALDKIKFDGMQFRTDIGKEALIPPK</sequence>
<dbReference type="InterPro" id="IPR020560">
    <property type="entry name" value="PRibGlycinamide_synth_C-dom"/>
</dbReference>
<evidence type="ECO:0000313" key="14">
    <source>
        <dbReference type="Proteomes" id="UP000034664"/>
    </source>
</evidence>
<dbReference type="SUPFAM" id="SSF56059">
    <property type="entry name" value="Glutathione synthetase ATP-binding domain-like"/>
    <property type="match status" value="1"/>
</dbReference>
<dbReference type="PROSITE" id="PS50975">
    <property type="entry name" value="ATP_GRASP"/>
    <property type="match status" value="1"/>
</dbReference>
<dbReference type="UniPathway" id="UPA00074">
    <property type="reaction ID" value="UER00125"/>
</dbReference>
<comment type="similarity">
    <text evidence="7 10">Belongs to the GARS family.</text>
</comment>
<feature type="domain" description="ATP-grasp" evidence="12">
    <location>
        <begin position="105"/>
        <end position="311"/>
    </location>
</feature>
<evidence type="ECO:0000259" key="12">
    <source>
        <dbReference type="PROSITE" id="PS50975"/>
    </source>
</evidence>
<protein>
    <recommendedName>
        <fullName evidence="2 10">Phosphoribosylamine--glycine ligase</fullName>
        <ecNumber evidence="2 10">6.3.4.13</ecNumber>
    </recommendedName>
    <alternativeName>
        <fullName evidence="10">GARS</fullName>
    </alternativeName>
    <alternativeName>
        <fullName evidence="8 10">Glycinamide ribonucleotide synthetase</fullName>
    </alternativeName>
    <alternativeName>
        <fullName evidence="9 10">Phosphoribosylglycinamide synthetase</fullName>
    </alternativeName>
</protein>
<dbReference type="GO" id="GO:0005524">
    <property type="term" value="F:ATP binding"/>
    <property type="evidence" value="ECO:0007669"/>
    <property type="project" value="UniProtKB-UniRule"/>
</dbReference>
<dbReference type="InterPro" id="IPR011054">
    <property type="entry name" value="Rudment_hybrid_motif"/>
</dbReference>